<dbReference type="RefSeq" id="WP_344007141.1">
    <property type="nucleotide sequence ID" value="NZ_BAAAMY010000005.1"/>
</dbReference>
<keyword evidence="5" id="KW-1185">Reference proteome</keyword>
<dbReference type="InterPro" id="IPR036291">
    <property type="entry name" value="NAD(P)-bd_dom_sf"/>
</dbReference>
<dbReference type="PANTHER" id="PTHR44154">
    <property type="entry name" value="QUINONE OXIDOREDUCTASE"/>
    <property type="match status" value="1"/>
</dbReference>
<gene>
    <name evidence="4" type="ORF">GCM10009737_22210</name>
</gene>
<dbReference type="CDD" id="cd08252">
    <property type="entry name" value="AL_MDR"/>
    <property type="match status" value="1"/>
</dbReference>
<dbReference type="Gene3D" id="3.90.180.10">
    <property type="entry name" value="Medium-chain alcohol dehydrogenases, catalytic domain"/>
    <property type="match status" value="1"/>
</dbReference>
<dbReference type="SUPFAM" id="SSF50129">
    <property type="entry name" value="GroES-like"/>
    <property type="match status" value="1"/>
</dbReference>
<evidence type="ECO:0000313" key="5">
    <source>
        <dbReference type="Proteomes" id="UP001501612"/>
    </source>
</evidence>
<dbReference type="InterPro" id="IPR011032">
    <property type="entry name" value="GroES-like_sf"/>
</dbReference>
<evidence type="ECO:0000256" key="1">
    <source>
        <dbReference type="ARBA" id="ARBA00022857"/>
    </source>
</evidence>
<name>A0ABN2PFB1_9ACTN</name>
<keyword evidence="2" id="KW-0862">Zinc</keyword>
<dbReference type="InterPro" id="IPR013154">
    <property type="entry name" value="ADH-like_N"/>
</dbReference>
<feature type="domain" description="Enoyl reductase (ER)" evidence="3">
    <location>
        <begin position="10"/>
        <end position="331"/>
    </location>
</feature>
<comment type="caution">
    <text evidence="4">The sequence shown here is derived from an EMBL/GenBank/DDBJ whole genome shotgun (WGS) entry which is preliminary data.</text>
</comment>
<reference evidence="4 5" key="1">
    <citation type="journal article" date="2019" name="Int. J. Syst. Evol. Microbiol.">
        <title>The Global Catalogue of Microorganisms (GCM) 10K type strain sequencing project: providing services to taxonomists for standard genome sequencing and annotation.</title>
        <authorList>
            <consortium name="The Broad Institute Genomics Platform"/>
            <consortium name="The Broad Institute Genome Sequencing Center for Infectious Disease"/>
            <person name="Wu L."/>
            <person name="Ma J."/>
        </authorList>
    </citation>
    <scope>NUCLEOTIDE SEQUENCE [LARGE SCALE GENOMIC DNA]</scope>
    <source>
        <strain evidence="4 5">JCM 14046</strain>
    </source>
</reference>
<dbReference type="EMBL" id="BAAAMY010000005">
    <property type="protein sequence ID" value="GAA1920235.1"/>
    <property type="molecule type" value="Genomic_DNA"/>
</dbReference>
<dbReference type="NCBIfam" id="TIGR02817">
    <property type="entry name" value="adh_fam_1"/>
    <property type="match status" value="1"/>
</dbReference>
<protein>
    <recommendedName>
        <fullName evidence="2">Zinc-type alcohol dehydrogenase-like protein</fullName>
    </recommendedName>
</protein>
<sequence>MKAVGYTEAGPASVLQDVEIPDPTPGPRDLLVEVAAVSVNPVDTKVRTRGGSEDGTPKVLGYDAAGVVRAVGEEVELFAVGDEVYYAGSIARPGTDSELHVVDERIVGAKPASLSMAEAAALPLTAITAWELLFDRLGVEQGGGEGRTLLVVGAAGGVGSVLVQLARQLTSLRVVGTASRPETSAWVRDLGAHDVVDHSGDLAAAVREVGVQHVELIAGLTGTDDHWAAYADLVAPQGRIGVIDDPADGLDVMGLKQKSASLHWEFMFARPVHQTPDMVEQHRLLTEVARLVDEGRVRTTLTDTYGEITAENVVRAHRMLESGSTRGKVVLAGWPA</sequence>
<dbReference type="Proteomes" id="UP001501612">
    <property type="component" value="Unassembled WGS sequence"/>
</dbReference>
<keyword evidence="2" id="KW-0479">Metal-binding</keyword>
<dbReference type="Pfam" id="PF13602">
    <property type="entry name" value="ADH_zinc_N_2"/>
    <property type="match status" value="1"/>
</dbReference>
<dbReference type="InterPro" id="IPR014182">
    <property type="entry name" value="ADH_Zn_typ-1"/>
</dbReference>
<dbReference type="PANTHER" id="PTHR44154:SF1">
    <property type="entry name" value="QUINONE OXIDOREDUCTASE"/>
    <property type="match status" value="1"/>
</dbReference>
<dbReference type="InterPro" id="IPR020843">
    <property type="entry name" value="ER"/>
</dbReference>
<keyword evidence="2" id="KW-0560">Oxidoreductase</keyword>
<evidence type="ECO:0000256" key="2">
    <source>
        <dbReference type="RuleBase" id="RU364000"/>
    </source>
</evidence>
<evidence type="ECO:0000259" key="3">
    <source>
        <dbReference type="SMART" id="SM00829"/>
    </source>
</evidence>
<dbReference type="SUPFAM" id="SSF51735">
    <property type="entry name" value="NAD(P)-binding Rossmann-fold domains"/>
    <property type="match status" value="1"/>
</dbReference>
<organism evidence="4 5">
    <name type="scientific">Nocardioides lentus</name>
    <dbReference type="NCBI Taxonomy" id="338077"/>
    <lineage>
        <taxon>Bacteria</taxon>
        <taxon>Bacillati</taxon>
        <taxon>Actinomycetota</taxon>
        <taxon>Actinomycetes</taxon>
        <taxon>Propionibacteriales</taxon>
        <taxon>Nocardioidaceae</taxon>
        <taxon>Nocardioides</taxon>
    </lineage>
</organism>
<dbReference type="SMART" id="SM00829">
    <property type="entry name" value="PKS_ER"/>
    <property type="match status" value="1"/>
</dbReference>
<keyword evidence="1" id="KW-0521">NADP</keyword>
<dbReference type="InterPro" id="IPR051603">
    <property type="entry name" value="Zinc-ADH_QOR/CCCR"/>
</dbReference>
<accession>A0ABN2PFB1</accession>
<comment type="similarity">
    <text evidence="2">Belongs to the zinc-containing alcohol dehydrogenase family. Quinone oxidoreductase subfamily.</text>
</comment>
<dbReference type="Pfam" id="PF08240">
    <property type="entry name" value="ADH_N"/>
    <property type="match status" value="1"/>
</dbReference>
<proteinExistence type="inferred from homology"/>
<dbReference type="Gene3D" id="3.40.50.720">
    <property type="entry name" value="NAD(P)-binding Rossmann-like Domain"/>
    <property type="match status" value="1"/>
</dbReference>
<evidence type="ECO:0000313" key="4">
    <source>
        <dbReference type="EMBL" id="GAA1920235.1"/>
    </source>
</evidence>